<comment type="similarity">
    <text evidence="2">Belongs to the AAA ATPase family.</text>
</comment>
<evidence type="ECO:0000259" key="9">
    <source>
        <dbReference type="SMART" id="SM00382"/>
    </source>
</evidence>
<dbReference type="SMART" id="SM00382">
    <property type="entry name" value="AAA"/>
    <property type="match status" value="2"/>
</dbReference>
<comment type="subcellular location">
    <subcellularLocation>
        <location evidence="1">Membrane</location>
    </subcellularLocation>
</comment>
<dbReference type="InterPro" id="IPR027417">
    <property type="entry name" value="P-loop_NTPase"/>
</dbReference>
<evidence type="ECO:0000256" key="4">
    <source>
        <dbReference type="ARBA" id="ARBA00022801"/>
    </source>
</evidence>
<dbReference type="InterPro" id="IPR003959">
    <property type="entry name" value="ATPase_AAA_core"/>
</dbReference>
<evidence type="ECO:0000313" key="10">
    <source>
        <dbReference type="EMBL" id="KAG7168970.1"/>
    </source>
</evidence>
<evidence type="ECO:0000256" key="8">
    <source>
        <dbReference type="ARBA" id="ARBA00034532"/>
    </source>
</evidence>
<dbReference type="Gene3D" id="3.40.50.300">
    <property type="entry name" value="P-loop containing nucleotide triphosphate hydrolases"/>
    <property type="match status" value="2"/>
</dbReference>
<dbReference type="GO" id="GO:0005829">
    <property type="term" value="C:cytosol"/>
    <property type="evidence" value="ECO:0007669"/>
    <property type="project" value="TreeGrafter"/>
</dbReference>
<dbReference type="GO" id="GO:0016887">
    <property type="term" value="F:ATP hydrolysis activity"/>
    <property type="evidence" value="ECO:0007669"/>
    <property type="project" value="InterPro"/>
</dbReference>
<dbReference type="PANTHER" id="PTHR23077">
    <property type="entry name" value="AAA-FAMILY ATPASE"/>
    <property type="match status" value="1"/>
</dbReference>
<evidence type="ECO:0000313" key="11">
    <source>
        <dbReference type="Proteomes" id="UP000747542"/>
    </source>
</evidence>
<dbReference type="GO" id="GO:0005524">
    <property type="term" value="F:ATP binding"/>
    <property type="evidence" value="ECO:0007669"/>
    <property type="project" value="UniProtKB-KW"/>
</dbReference>
<dbReference type="GO" id="GO:0005778">
    <property type="term" value="C:peroxisomal membrane"/>
    <property type="evidence" value="ECO:0007669"/>
    <property type="project" value="TreeGrafter"/>
</dbReference>
<evidence type="ECO:0000256" key="5">
    <source>
        <dbReference type="ARBA" id="ARBA00022840"/>
    </source>
</evidence>
<dbReference type="InterPro" id="IPR009010">
    <property type="entry name" value="Asp_de-COase-like_dom_sf"/>
</dbReference>
<dbReference type="Gene3D" id="3.10.330.10">
    <property type="match status" value="1"/>
</dbReference>
<name>A0A8J5KAM2_HOMAM</name>
<dbReference type="SUPFAM" id="SSF54585">
    <property type="entry name" value="Cdc48 domain 2-like"/>
    <property type="match status" value="1"/>
</dbReference>
<evidence type="ECO:0000256" key="2">
    <source>
        <dbReference type="ARBA" id="ARBA00006914"/>
    </source>
</evidence>
<feature type="domain" description="AAA+ ATPase" evidence="9">
    <location>
        <begin position="552"/>
        <end position="717"/>
    </location>
</feature>
<keyword evidence="4" id="KW-0378">Hydrolase</keyword>
<keyword evidence="6" id="KW-0472">Membrane</keyword>
<dbReference type="FunFam" id="3.40.50.300:FF:000149">
    <property type="entry name" value="Nuclear valosin-containing protein-like"/>
    <property type="match status" value="1"/>
</dbReference>
<gene>
    <name evidence="10" type="primary">PEX1-L</name>
    <name evidence="10" type="ORF">Hamer_G011660</name>
</gene>
<evidence type="ECO:0000256" key="1">
    <source>
        <dbReference type="ARBA" id="ARBA00004370"/>
    </source>
</evidence>
<dbReference type="CDD" id="cd19526">
    <property type="entry name" value="RecA-like_PEX1_r2"/>
    <property type="match status" value="1"/>
</dbReference>
<accession>A0A8J5KAM2</accession>
<organism evidence="10 11">
    <name type="scientific">Homarus americanus</name>
    <name type="common">American lobster</name>
    <dbReference type="NCBI Taxonomy" id="6706"/>
    <lineage>
        <taxon>Eukaryota</taxon>
        <taxon>Metazoa</taxon>
        <taxon>Ecdysozoa</taxon>
        <taxon>Arthropoda</taxon>
        <taxon>Crustacea</taxon>
        <taxon>Multicrustacea</taxon>
        <taxon>Malacostraca</taxon>
        <taxon>Eumalacostraca</taxon>
        <taxon>Eucarida</taxon>
        <taxon>Decapoda</taxon>
        <taxon>Pleocyemata</taxon>
        <taxon>Astacidea</taxon>
        <taxon>Nephropoidea</taxon>
        <taxon>Nephropidae</taxon>
        <taxon>Homarus</taxon>
    </lineage>
</organism>
<dbReference type="InterPro" id="IPR029067">
    <property type="entry name" value="CDC48_domain_2-like_sf"/>
</dbReference>
<sequence length="1292" mass="144141">MQPGGFSRSVVVKEWAARHCFVSVPRHWAGMALPAPTPTFCLEASKGQTVMLSWAGDIHNPSIGNESTVLVSREVLKDCGINDGEDGVLTQVQVPPPCTTITVVVGSLTQWQDLALNAEVAPSAILSQVRVIGVGQSVPLWLEGGACVFLTVTSLDPPLKFGVLQPMTQVEVLPPVETDGSHDYTSINFTPTAVESLVNSEIMNIDHGEDWNWCNKPNVVNEDKKKNQGRNNCEENMYSMVLSYMCNKLNEQKAKSECPVKRDIRLGYRVVPMPDEQDSLPGESLPSHPSLIIISRESLLYTSYKNEINFIGCLKKINSPKEISENSSALREESKSSEKKKQDVTVRDDLHTTYLCTVIVWENFLKERNENIDFVEKMKKIMKRNICVVPNCLRRLMKLSTLSVIELQTSEFKFKTVPVSVDILPLTPVSDSKTKLLSESVKNLLKNLTDETPVIINQNTLLEVDLNGKTIDVFITTRDGVPLMLTNRSVVLLEITLLRHHSNLPYISSTISDLNKTFLSKFSYFGEADVFLKLKQHVLLGQGFLTDCCHAVPQFALLHGSKGLGKTSLVESLVECLSSYPYYIHSDIVSFKQLKGKKMETIEKKLQLVFREAIFKKPSIIVLDDMDHLVPSQGLLEQDSGPVYEHTMQMVSMLKGLLDQLIEFFSDEDSPLHLENPNTGTVMVIATCITRTSVHPLLVSPQGCHYFPCTFGIRPLNPEDRIMAFNNMLKAHIKMYKLRERLLSEDHGKDSLQDTDADQTCEPDKDSCSQYIQLDAKVITRRTESFVLPDLNHLALRTFLQAKHRWECKVNLRDGNFKNKKKGHEQNRVLFLPSSSNVIDYSVETSGPDSDAILTCDVEAALEGYTHLALRGLTLSEKKNAANVRVGGLAEASRTLEETLTWPSMYPNLFSKVKLRLRSGVLLYGPPGCGKTLLANSVTSNCQLNFISVKGPELLSKYIGASEEAVRDAFERASSAKPCVLFFDEFESIAPRRGHDSTGVTDRVVNQLLTQMDGVEGLTGVYILAATSRPDLIDPALLRPGRLDKCVFCPIPSLSDREEILQVLSDDIDLGEDIDWGEVAHVTENFTGADLQSLLSTAQVLVAQEALGDTLYEGVIPNDQLQEKQQLSNTVSSVNEQTEVIERTSSLELSNEENVVHGLGSDRYLSHTVQEEVIIEKEREKVTFSQKVVNLQENDELDIKNKDEYQENEVVQVIDPPEYTDGSSQSNVCCSKRSENLEFKVFKRHINAALKEVKPSVSLSDRLRYEQLYATFTKSKGGNFGQPSPGKRATLA</sequence>
<proteinExistence type="inferred from homology"/>
<comment type="caution">
    <text evidence="10">The sequence shown here is derived from an EMBL/GenBank/DDBJ whole genome shotgun (WGS) entry which is preliminary data.</text>
</comment>
<keyword evidence="11" id="KW-1185">Reference proteome</keyword>
<feature type="domain" description="AAA+ ATPase" evidence="9">
    <location>
        <begin position="917"/>
        <end position="1053"/>
    </location>
</feature>
<dbReference type="PANTHER" id="PTHR23077:SF12">
    <property type="entry name" value="PEROXISOMAL ATPASE PEX1"/>
    <property type="match status" value="1"/>
</dbReference>
<protein>
    <recommendedName>
        <fullName evidence="8">Peroxisomal ATPase PEX1</fullName>
    </recommendedName>
    <alternativeName>
        <fullName evidence="7">Peroxin-1</fullName>
    </alternativeName>
</protein>
<dbReference type="Gene3D" id="2.40.40.20">
    <property type="match status" value="1"/>
</dbReference>
<dbReference type="Proteomes" id="UP000747542">
    <property type="component" value="Unassembled WGS sequence"/>
</dbReference>
<dbReference type="InterPro" id="IPR015342">
    <property type="entry name" value="PEX1-N_C-lobe"/>
</dbReference>
<evidence type="ECO:0000256" key="3">
    <source>
        <dbReference type="ARBA" id="ARBA00022741"/>
    </source>
</evidence>
<evidence type="ECO:0000256" key="7">
    <source>
        <dbReference type="ARBA" id="ARBA00032509"/>
    </source>
</evidence>
<evidence type="ECO:0000256" key="6">
    <source>
        <dbReference type="ARBA" id="ARBA00023136"/>
    </source>
</evidence>
<dbReference type="InterPro" id="IPR003960">
    <property type="entry name" value="ATPase_AAA_CS"/>
</dbReference>
<dbReference type="Pfam" id="PF09262">
    <property type="entry name" value="PEX-1N"/>
    <property type="match status" value="1"/>
</dbReference>
<dbReference type="SUPFAM" id="SSF52540">
    <property type="entry name" value="P-loop containing nucleoside triphosphate hydrolases"/>
    <property type="match status" value="2"/>
</dbReference>
<keyword evidence="3" id="KW-0547">Nucleotide-binding</keyword>
<dbReference type="SUPFAM" id="SSF50692">
    <property type="entry name" value="ADC-like"/>
    <property type="match status" value="1"/>
</dbReference>
<dbReference type="InterPro" id="IPR003593">
    <property type="entry name" value="AAA+_ATPase"/>
</dbReference>
<dbReference type="GO" id="GO:0016558">
    <property type="term" value="P:protein import into peroxisome matrix"/>
    <property type="evidence" value="ECO:0007669"/>
    <property type="project" value="TreeGrafter"/>
</dbReference>
<keyword evidence="5" id="KW-0067">ATP-binding</keyword>
<dbReference type="Pfam" id="PF00004">
    <property type="entry name" value="AAA"/>
    <property type="match status" value="2"/>
</dbReference>
<dbReference type="PROSITE" id="PS00674">
    <property type="entry name" value="AAA"/>
    <property type="match status" value="1"/>
</dbReference>
<dbReference type="EMBL" id="JAHLQT010018664">
    <property type="protein sequence ID" value="KAG7168970.1"/>
    <property type="molecule type" value="Genomic_DNA"/>
</dbReference>
<reference evidence="10" key="1">
    <citation type="journal article" date="2021" name="Sci. Adv.">
        <title>The American lobster genome reveals insights on longevity, neural, and immune adaptations.</title>
        <authorList>
            <person name="Polinski J.M."/>
            <person name="Zimin A.V."/>
            <person name="Clark K.F."/>
            <person name="Kohn A.B."/>
            <person name="Sadowski N."/>
            <person name="Timp W."/>
            <person name="Ptitsyn A."/>
            <person name="Khanna P."/>
            <person name="Romanova D.Y."/>
            <person name="Williams P."/>
            <person name="Greenwood S.J."/>
            <person name="Moroz L.L."/>
            <person name="Walt D.R."/>
            <person name="Bodnar A.G."/>
        </authorList>
    </citation>
    <scope>NUCLEOTIDE SEQUENCE</scope>
    <source>
        <strain evidence="10">GMGI-L3</strain>
    </source>
</reference>
<dbReference type="InterPro" id="IPR050168">
    <property type="entry name" value="AAA_ATPase_domain"/>
</dbReference>
<dbReference type="Gene3D" id="1.10.8.60">
    <property type="match status" value="1"/>
</dbReference>